<gene>
    <name evidence="2" type="ORF">DME_LOCUS2073</name>
</gene>
<evidence type="ECO:0000313" key="5">
    <source>
        <dbReference type="WBParaSite" id="DME_0000794801-mRNA-1"/>
    </source>
</evidence>
<dbReference type="Proteomes" id="UP000038040">
    <property type="component" value="Unplaced"/>
</dbReference>
<feature type="region of interest" description="Disordered" evidence="1">
    <location>
        <begin position="67"/>
        <end position="96"/>
    </location>
</feature>
<dbReference type="AlphaFoldDB" id="A0A0N4UJU3"/>
<dbReference type="WBParaSite" id="DME_0000794801-mRNA-1">
    <property type="protein sequence ID" value="DME_0000794801-mRNA-1"/>
    <property type="gene ID" value="DME_0000794801"/>
</dbReference>
<dbReference type="OrthoDB" id="5827459at2759"/>
<evidence type="ECO:0000256" key="1">
    <source>
        <dbReference type="SAM" id="MobiDB-lite"/>
    </source>
</evidence>
<dbReference type="Proteomes" id="UP000274756">
    <property type="component" value="Unassembled WGS sequence"/>
</dbReference>
<evidence type="ECO:0000313" key="4">
    <source>
        <dbReference type="Proteomes" id="UP000274756"/>
    </source>
</evidence>
<evidence type="ECO:0000313" key="2">
    <source>
        <dbReference type="EMBL" id="VDN52100.1"/>
    </source>
</evidence>
<sequence length="110" mass="12459">VRSSGLHSNRQTVTVVEGLNRSLENELDSNRYSAWLGGQLTLQSQSRTGGFQKVRDVVSTSYYDRVMSERQQSLRPRSKVESFQNDKNDKDDNSEAICNSISALVMKEEN</sequence>
<reference evidence="5" key="1">
    <citation type="submission" date="2017-02" db="UniProtKB">
        <authorList>
            <consortium name="WormBaseParasite"/>
        </authorList>
    </citation>
    <scope>IDENTIFICATION</scope>
</reference>
<proteinExistence type="predicted"/>
<evidence type="ECO:0000313" key="3">
    <source>
        <dbReference type="Proteomes" id="UP000038040"/>
    </source>
</evidence>
<keyword evidence="4" id="KW-1185">Reference proteome</keyword>
<dbReference type="EMBL" id="UYYG01000045">
    <property type="protein sequence ID" value="VDN52100.1"/>
    <property type="molecule type" value="Genomic_DNA"/>
</dbReference>
<protein>
    <submittedName>
        <fullName evidence="5">Movement protein</fullName>
    </submittedName>
</protein>
<reference evidence="2 4" key="2">
    <citation type="submission" date="2018-11" db="EMBL/GenBank/DDBJ databases">
        <authorList>
            <consortium name="Pathogen Informatics"/>
        </authorList>
    </citation>
    <scope>NUCLEOTIDE SEQUENCE [LARGE SCALE GENOMIC DNA]</scope>
</reference>
<name>A0A0N4UJU3_DRAME</name>
<accession>A0A0N4UJU3</accession>
<feature type="compositionally biased region" description="Basic and acidic residues" evidence="1">
    <location>
        <begin position="78"/>
        <end position="93"/>
    </location>
</feature>
<organism evidence="3 5">
    <name type="scientific">Dracunculus medinensis</name>
    <name type="common">Guinea worm</name>
    <dbReference type="NCBI Taxonomy" id="318479"/>
    <lineage>
        <taxon>Eukaryota</taxon>
        <taxon>Metazoa</taxon>
        <taxon>Ecdysozoa</taxon>
        <taxon>Nematoda</taxon>
        <taxon>Chromadorea</taxon>
        <taxon>Rhabditida</taxon>
        <taxon>Spirurina</taxon>
        <taxon>Dracunculoidea</taxon>
        <taxon>Dracunculidae</taxon>
        <taxon>Dracunculus</taxon>
    </lineage>
</organism>